<dbReference type="Pfam" id="PF01893">
    <property type="entry name" value="UPF0058"/>
    <property type="match status" value="1"/>
</dbReference>
<dbReference type="EMBL" id="FOZK01000003">
    <property type="protein sequence ID" value="SFS07425.1"/>
    <property type="molecule type" value="Genomic_DNA"/>
</dbReference>
<sequence>MHKDELLELHEQMVYIMRFFRDEMDSVDPELFDAYQELDVEPSDVHKSKSEHKHAVFVLGNSLATAMSEDEFSDAGRVGKRMKELAEDAESRI</sequence>
<organism evidence="1 2">
    <name type="scientific">Halomicrobium zhouii</name>
    <dbReference type="NCBI Taxonomy" id="767519"/>
    <lineage>
        <taxon>Archaea</taxon>
        <taxon>Methanobacteriati</taxon>
        <taxon>Methanobacteriota</taxon>
        <taxon>Stenosarchaea group</taxon>
        <taxon>Halobacteria</taxon>
        <taxon>Halobacteriales</taxon>
        <taxon>Haloarculaceae</taxon>
        <taxon>Halomicrobium</taxon>
    </lineage>
</organism>
<dbReference type="InterPro" id="IPR036519">
    <property type="entry name" value="UPF0058_sf"/>
</dbReference>
<dbReference type="SUPFAM" id="SSF140371">
    <property type="entry name" value="Vng1086c-like"/>
    <property type="match status" value="1"/>
</dbReference>
<gene>
    <name evidence="1" type="ORF">SAMN05216559_3217</name>
</gene>
<dbReference type="RefSeq" id="WP_089817549.1">
    <property type="nucleotide sequence ID" value="NZ_FOZK01000003.1"/>
</dbReference>
<dbReference type="Gene3D" id="1.20.1270.110">
    <property type="entry name" value="Uncharacterised protein family UPF0058"/>
    <property type="match status" value="1"/>
</dbReference>
<dbReference type="OrthoDB" id="177623at2157"/>
<dbReference type="InterPro" id="IPR002753">
    <property type="entry name" value="UPF0058"/>
</dbReference>
<dbReference type="STRING" id="767519.SAMN05216559_3217"/>
<dbReference type="Proteomes" id="UP000199062">
    <property type="component" value="Unassembled WGS sequence"/>
</dbReference>
<name>A0A1I6LVF4_9EURY</name>
<dbReference type="PANTHER" id="PTHR42203">
    <property type="entry name" value="UPF0058 PROTEIN MJ1205"/>
    <property type="match status" value="1"/>
</dbReference>
<dbReference type="PANTHER" id="PTHR42203:SF2">
    <property type="entry name" value="UPF0058 PROTEIN MJ1205"/>
    <property type="match status" value="1"/>
</dbReference>
<accession>A0A1I6LVF4</accession>
<dbReference type="AlphaFoldDB" id="A0A1I6LVF4"/>
<protein>
    <recommendedName>
        <fullName evidence="3">Metal-binding protein</fullName>
    </recommendedName>
</protein>
<reference evidence="1 2" key="1">
    <citation type="submission" date="2016-10" db="EMBL/GenBank/DDBJ databases">
        <authorList>
            <person name="de Groot N.N."/>
        </authorList>
    </citation>
    <scope>NUCLEOTIDE SEQUENCE [LARGE SCALE GENOMIC DNA]</scope>
    <source>
        <strain evidence="1 2">CGMCC 1.10457</strain>
    </source>
</reference>
<proteinExistence type="predicted"/>
<evidence type="ECO:0008006" key="3">
    <source>
        <dbReference type="Google" id="ProtNLM"/>
    </source>
</evidence>
<keyword evidence="2" id="KW-1185">Reference proteome</keyword>
<evidence type="ECO:0000313" key="2">
    <source>
        <dbReference type="Proteomes" id="UP000199062"/>
    </source>
</evidence>
<evidence type="ECO:0000313" key="1">
    <source>
        <dbReference type="EMBL" id="SFS07425.1"/>
    </source>
</evidence>